<dbReference type="PROSITE" id="PS50048">
    <property type="entry name" value="ZN2_CY6_FUNGAL_2"/>
    <property type="match status" value="1"/>
</dbReference>
<dbReference type="KEGG" id="scm:SCHCO_02700953"/>
<comment type="subcellular location">
    <subcellularLocation>
        <location evidence="1">Nucleus</location>
    </subcellularLocation>
</comment>
<evidence type="ECO:0000256" key="3">
    <source>
        <dbReference type="ARBA" id="ARBA00023015"/>
    </source>
</evidence>
<dbReference type="SMART" id="SM00066">
    <property type="entry name" value="GAL4"/>
    <property type="match status" value="1"/>
</dbReference>
<dbReference type="EMBL" id="GL377306">
    <property type="protein sequence ID" value="EFI97521.1"/>
    <property type="molecule type" value="Genomic_DNA"/>
</dbReference>
<feature type="compositionally biased region" description="Low complexity" evidence="6">
    <location>
        <begin position="87"/>
        <end position="102"/>
    </location>
</feature>
<dbReference type="GO" id="GO:0006351">
    <property type="term" value="P:DNA-templated transcription"/>
    <property type="evidence" value="ECO:0007669"/>
    <property type="project" value="InterPro"/>
</dbReference>
<dbReference type="Gene3D" id="4.10.240.10">
    <property type="entry name" value="Zn(2)-C6 fungal-type DNA-binding domain"/>
    <property type="match status" value="1"/>
</dbReference>
<keyword evidence="3" id="KW-0805">Transcription regulation</keyword>
<evidence type="ECO:0000256" key="1">
    <source>
        <dbReference type="ARBA" id="ARBA00004123"/>
    </source>
</evidence>
<dbReference type="InterPro" id="IPR036864">
    <property type="entry name" value="Zn2-C6_fun-type_DNA-bd_sf"/>
</dbReference>
<keyword evidence="5" id="KW-0539">Nucleus</keyword>
<feature type="domain" description="Zn(2)-C6 fungal-type" evidence="7">
    <location>
        <begin position="24"/>
        <end position="58"/>
    </location>
</feature>
<evidence type="ECO:0000259" key="7">
    <source>
        <dbReference type="PROSITE" id="PS50048"/>
    </source>
</evidence>
<dbReference type="InterPro" id="IPR050815">
    <property type="entry name" value="TF_fung"/>
</dbReference>
<dbReference type="GO" id="GO:0003677">
    <property type="term" value="F:DNA binding"/>
    <property type="evidence" value="ECO:0007669"/>
    <property type="project" value="InterPro"/>
</dbReference>
<evidence type="ECO:0000256" key="5">
    <source>
        <dbReference type="ARBA" id="ARBA00023242"/>
    </source>
</evidence>
<name>D8Q648_SCHCM</name>
<evidence type="ECO:0000256" key="6">
    <source>
        <dbReference type="SAM" id="MobiDB-lite"/>
    </source>
</evidence>
<dbReference type="CDD" id="cd00067">
    <property type="entry name" value="GAL4"/>
    <property type="match status" value="1"/>
</dbReference>
<dbReference type="OMA" id="WHEFSAL"/>
<dbReference type="InParanoid" id="D8Q648"/>
<dbReference type="RefSeq" id="XP_003032424.1">
    <property type="nucleotide sequence ID" value="XM_003032378.1"/>
</dbReference>
<feature type="region of interest" description="Disordered" evidence="6">
    <location>
        <begin position="1"/>
        <end position="21"/>
    </location>
</feature>
<dbReference type="Proteomes" id="UP000007431">
    <property type="component" value="Unassembled WGS sequence"/>
</dbReference>
<dbReference type="CDD" id="cd12148">
    <property type="entry name" value="fungal_TF_MHR"/>
    <property type="match status" value="1"/>
</dbReference>
<dbReference type="Pfam" id="PF00172">
    <property type="entry name" value="Zn_clus"/>
    <property type="match status" value="1"/>
</dbReference>
<feature type="non-terminal residue" evidence="8">
    <location>
        <position position="503"/>
    </location>
</feature>
<dbReference type="Pfam" id="PF04082">
    <property type="entry name" value="Fungal_trans"/>
    <property type="match status" value="1"/>
</dbReference>
<keyword evidence="9" id="KW-1185">Reference proteome</keyword>
<organism evidence="9">
    <name type="scientific">Schizophyllum commune (strain H4-8 / FGSC 9210)</name>
    <name type="common">Split gill fungus</name>
    <dbReference type="NCBI Taxonomy" id="578458"/>
    <lineage>
        <taxon>Eukaryota</taxon>
        <taxon>Fungi</taxon>
        <taxon>Dikarya</taxon>
        <taxon>Basidiomycota</taxon>
        <taxon>Agaricomycotina</taxon>
        <taxon>Agaricomycetes</taxon>
        <taxon>Agaricomycetidae</taxon>
        <taxon>Agaricales</taxon>
        <taxon>Schizophyllaceae</taxon>
        <taxon>Schizophyllum</taxon>
    </lineage>
</organism>
<dbReference type="eggNOG" id="ENOG502QWTJ">
    <property type="taxonomic scope" value="Eukaryota"/>
</dbReference>
<gene>
    <name evidence="8" type="ORF">SCHCODRAFT_109442</name>
</gene>
<dbReference type="SUPFAM" id="SSF57701">
    <property type="entry name" value="Zn2/Cys6 DNA-binding domain"/>
    <property type="match status" value="1"/>
</dbReference>
<dbReference type="AlphaFoldDB" id="D8Q648"/>
<accession>D8Q648</accession>
<dbReference type="OrthoDB" id="2309723at2759"/>
<dbReference type="InterPro" id="IPR007219">
    <property type="entry name" value="XnlR_reg_dom"/>
</dbReference>
<dbReference type="PANTHER" id="PTHR47338:SF29">
    <property type="entry name" value="ZN(2)-C6 FUNGAL-TYPE DOMAIN-CONTAINING PROTEIN"/>
    <property type="match status" value="1"/>
</dbReference>
<dbReference type="GeneID" id="9592642"/>
<dbReference type="InterPro" id="IPR001138">
    <property type="entry name" value="Zn2Cys6_DnaBD"/>
</dbReference>
<keyword evidence="2" id="KW-0479">Metal-binding</keyword>
<proteinExistence type="predicted"/>
<dbReference type="GO" id="GO:0008270">
    <property type="term" value="F:zinc ion binding"/>
    <property type="evidence" value="ECO:0007669"/>
    <property type="project" value="InterPro"/>
</dbReference>
<dbReference type="HOGENOM" id="CLU_022337_1_1_1"/>
<dbReference type="GO" id="GO:0000981">
    <property type="term" value="F:DNA-binding transcription factor activity, RNA polymerase II-specific"/>
    <property type="evidence" value="ECO:0007669"/>
    <property type="project" value="InterPro"/>
</dbReference>
<evidence type="ECO:0000256" key="4">
    <source>
        <dbReference type="ARBA" id="ARBA00023163"/>
    </source>
</evidence>
<dbReference type="VEuPathDB" id="FungiDB:SCHCODRAFT_02700953"/>
<dbReference type="PANTHER" id="PTHR47338">
    <property type="entry name" value="ZN(II)2CYS6 TRANSCRIPTION FACTOR (EUROFUNG)-RELATED"/>
    <property type="match status" value="1"/>
</dbReference>
<keyword evidence="4" id="KW-0804">Transcription</keyword>
<dbReference type="GO" id="GO:0005634">
    <property type="term" value="C:nucleus"/>
    <property type="evidence" value="ECO:0007669"/>
    <property type="project" value="UniProtKB-SubCell"/>
</dbReference>
<evidence type="ECO:0000256" key="2">
    <source>
        <dbReference type="ARBA" id="ARBA00022723"/>
    </source>
</evidence>
<protein>
    <recommendedName>
        <fullName evidence="7">Zn(2)-C6 fungal-type domain-containing protein</fullName>
    </recommendedName>
</protein>
<evidence type="ECO:0000313" key="9">
    <source>
        <dbReference type="Proteomes" id="UP000007431"/>
    </source>
</evidence>
<reference evidence="8 9" key="1">
    <citation type="journal article" date="2010" name="Nat. Biotechnol.">
        <title>Genome sequence of the model mushroom Schizophyllum commune.</title>
        <authorList>
            <person name="Ohm R.A."/>
            <person name="de Jong J.F."/>
            <person name="Lugones L.G."/>
            <person name="Aerts A."/>
            <person name="Kothe E."/>
            <person name="Stajich J.E."/>
            <person name="de Vries R.P."/>
            <person name="Record E."/>
            <person name="Levasseur A."/>
            <person name="Baker S.E."/>
            <person name="Bartholomew K.A."/>
            <person name="Coutinho P.M."/>
            <person name="Erdmann S."/>
            <person name="Fowler T.J."/>
            <person name="Gathman A.C."/>
            <person name="Lombard V."/>
            <person name="Henrissat B."/>
            <person name="Knabe N."/>
            <person name="Kuees U."/>
            <person name="Lilly W.W."/>
            <person name="Lindquist E."/>
            <person name="Lucas S."/>
            <person name="Magnuson J.K."/>
            <person name="Piumi F."/>
            <person name="Raudaskoski M."/>
            <person name="Salamov A."/>
            <person name="Schmutz J."/>
            <person name="Schwarze F.W.M.R."/>
            <person name="vanKuyk P.A."/>
            <person name="Horton J.S."/>
            <person name="Grigoriev I.V."/>
            <person name="Woesten H.A.B."/>
        </authorList>
    </citation>
    <scope>NUCLEOTIDE SEQUENCE [LARGE SCALE GENOMIC DNA]</scope>
    <source>
        <strain evidence="9">H4-8 / FGSC 9210</strain>
    </source>
</reference>
<sequence length="503" mass="54535">MTSSPPPKETSGASGTSGLRRGEACTNCRHRKIRCDGVKPICGPCSQSTTGRWQECDFVPYSRTATRVLKEQIQSLEAHIEELQAAKSSADASARSQQSSSQGISLVPVGAKDSPQPSQRVWLTAFFERAHDLHFFLDIPRFRQSFQTRSPAPLPALLDVIYLWGARLSSDAAANAYESSLLARSRQSIATASTAPDTLLQTMQARLLYGQYCYAIDKNIEGCYHITGAWSLALGTGLHRITQVNPTRSEDRERVNAFWHTAVLACLWSCTDGAPMPVSCTRDMAVMTPWPGAPPAPSIEGRGTIGDFFAGHEDAGVGSLALLSKAAVILHRCTSFRVDTTGDALANEGIDMQVQTLDEVITALGQRLPPLPEDVGPLRAALLTHTTLRVAVIQLHTPLSDMNPSSRRQRAVAARAIARMASEANIARLGYLNPLMAAFWSAACHALIDELVLLRGTNPAEDVREWLGALGALEEAMKIFAPRCPIFESKLAIVRQVRVAVGI</sequence>
<feature type="region of interest" description="Disordered" evidence="6">
    <location>
        <begin position="87"/>
        <end position="114"/>
    </location>
</feature>
<evidence type="ECO:0000313" key="8">
    <source>
        <dbReference type="EMBL" id="EFI97521.1"/>
    </source>
</evidence>
<dbReference type="STRING" id="578458.D8Q648"/>